<keyword evidence="3" id="KW-1185">Reference proteome</keyword>
<feature type="coiled-coil region" evidence="1">
    <location>
        <begin position="9"/>
        <end position="43"/>
    </location>
</feature>
<accession>A0A8N4IDV8</accession>
<reference evidence="4" key="1">
    <citation type="submission" date="2025-08" db="UniProtKB">
        <authorList>
            <consortium name="RefSeq"/>
        </authorList>
    </citation>
    <scope>IDENTIFICATION</scope>
</reference>
<keyword evidence="1" id="KW-0175">Coiled coil</keyword>
<dbReference type="Proteomes" id="UP000504607">
    <property type="component" value="Unplaced"/>
</dbReference>
<dbReference type="OrthoDB" id="10528596at2759"/>
<name>A0A8N4IDV8_ELAGV</name>
<dbReference type="RefSeq" id="XP_029118153.1">
    <property type="nucleotide sequence ID" value="XM_029262320.1"/>
</dbReference>
<evidence type="ECO:0000313" key="3">
    <source>
        <dbReference type="Proteomes" id="UP000504607"/>
    </source>
</evidence>
<sequence>MALEVVGLREALERERQTSAEQKAALEEMVRRAEAEVANMAEQIPTLVSEARGQAVEEFKASTEMKKLKVEFARAAFNKGFELCQEKMVAKFPELDLSFLDEASEDEAGPSTAVAATADHPPKVPSPPVDPEVQDL</sequence>
<feature type="region of interest" description="Disordered" evidence="2">
    <location>
        <begin position="102"/>
        <end position="136"/>
    </location>
</feature>
<gene>
    <name evidence="4" type="primary">LOC114913718</name>
</gene>
<organism evidence="3 4">
    <name type="scientific">Elaeis guineensis var. tenera</name>
    <name type="common">Oil palm</name>
    <dbReference type="NCBI Taxonomy" id="51953"/>
    <lineage>
        <taxon>Eukaryota</taxon>
        <taxon>Viridiplantae</taxon>
        <taxon>Streptophyta</taxon>
        <taxon>Embryophyta</taxon>
        <taxon>Tracheophyta</taxon>
        <taxon>Spermatophyta</taxon>
        <taxon>Magnoliopsida</taxon>
        <taxon>Liliopsida</taxon>
        <taxon>Arecaceae</taxon>
        <taxon>Arecoideae</taxon>
        <taxon>Cocoseae</taxon>
        <taxon>Elaeidinae</taxon>
        <taxon>Elaeis</taxon>
    </lineage>
</organism>
<dbReference type="AlphaFoldDB" id="A0A8N4IDV8"/>
<protein>
    <submittedName>
        <fullName evidence="4">Uncharacterized protein LOC114913718</fullName>
    </submittedName>
</protein>
<evidence type="ECO:0000256" key="2">
    <source>
        <dbReference type="SAM" id="MobiDB-lite"/>
    </source>
</evidence>
<evidence type="ECO:0000256" key="1">
    <source>
        <dbReference type="SAM" id="Coils"/>
    </source>
</evidence>
<proteinExistence type="predicted"/>
<evidence type="ECO:0000313" key="4">
    <source>
        <dbReference type="RefSeq" id="XP_029118153.1"/>
    </source>
</evidence>